<dbReference type="SUPFAM" id="SSF55060">
    <property type="entry name" value="GHMP Kinase, C-terminal domain"/>
    <property type="match status" value="1"/>
</dbReference>
<comment type="catalytic activity">
    <reaction evidence="10">
        <text>4-CDP-2-C-methyl-D-erythritol + ATP = 4-CDP-2-C-methyl-D-erythritol 2-phosphate + ADP + H(+)</text>
        <dbReference type="Rhea" id="RHEA:18437"/>
        <dbReference type="ChEBI" id="CHEBI:15378"/>
        <dbReference type="ChEBI" id="CHEBI:30616"/>
        <dbReference type="ChEBI" id="CHEBI:57823"/>
        <dbReference type="ChEBI" id="CHEBI:57919"/>
        <dbReference type="ChEBI" id="CHEBI:456216"/>
        <dbReference type="EC" id="2.7.1.148"/>
    </reaction>
</comment>
<dbReference type="UniPathway" id="UPA00056">
    <property type="reaction ID" value="UER00094"/>
</dbReference>
<sequence length="297" mass="31676">MMQKDVGIKVFAPAKINLYLHITGRREDGYHCLDSVFLFTGLADELVMTPADEMRLVIDGPTSGALAGEAVDDNLVLRAVRLMGEAMGVSQKLDIRLTKNIPVAAGVGGGSADAAAAMQGCATLWQNKEQDHRLSSNRMIELAEHLGADVPPCLDGKPVRVEGIGEELSSVGAAPDWGILLANPNVAMPTPAVFKAYKNSGLPFSAALEDGPFWTDVNWLRTVARNDLEATALALQPEIKMVIDALAALPGARLARMSGSGATCFALFGSPEEALAAHADFVKKHPRWWSWAGATFE</sequence>
<evidence type="ECO:0000313" key="13">
    <source>
        <dbReference type="EMBL" id="GER01338.1"/>
    </source>
</evidence>
<organism evidence="13 14">
    <name type="scientific">Iodidimonas gelatinilytica</name>
    <dbReference type="NCBI Taxonomy" id="1236966"/>
    <lineage>
        <taxon>Bacteria</taxon>
        <taxon>Pseudomonadati</taxon>
        <taxon>Pseudomonadota</taxon>
        <taxon>Alphaproteobacteria</taxon>
        <taxon>Iodidimonadales</taxon>
        <taxon>Iodidimonadaceae</taxon>
        <taxon>Iodidimonas</taxon>
    </lineage>
</organism>
<dbReference type="SUPFAM" id="SSF54211">
    <property type="entry name" value="Ribosomal protein S5 domain 2-like"/>
    <property type="match status" value="1"/>
</dbReference>
<evidence type="ECO:0000259" key="11">
    <source>
        <dbReference type="Pfam" id="PF00288"/>
    </source>
</evidence>
<dbReference type="GO" id="GO:0016114">
    <property type="term" value="P:terpenoid biosynthetic process"/>
    <property type="evidence" value="ECO:0007669"/>
    <property type="project" value="UniProtKB-UniRule"/>
</dbReference>
<gene>
    <name evidence="10 13" type="primary">ispE</name>
    <name evidence="13" type="ORF">JCM17845_19610</name>
</gene>
<dbReference type="RefSeq" id="WP_150002475.1">
    <property type="nucleotide sequence ID" value="NZ_BKCM01000009.1"/>
</dbReference>
<dbReference type="InterPro" id="IPR006204">
    <property type="entry name" value="GHMP_kinase_N_dom"/>
</dbReference>
<evidence type="ECO:0000256" key="9">
    <source>
        <dbReference type="ARBA" id="ARBA00032554"/>
    </source>
</evidence>
<dbReference type="NCBIfam" id="TIGR00154">
    <property type="entry name" value="ispE"/>
    <property type="match status" value="1"/>
</dbReference>
<dbReference type="Pfam" id="PF00288">
    <property type="entry name" value="GHMP_kinases_N"/>
    <property type="match status" value="1"/>
</dbReference>
<evidence type="ECO:0000256" key="4">
    <source>
        <dbReference type="ARBA" id="ARBA00022679"/>
    </source>
</evidence>
<dbReference type="HAMAP" id="MF_00061">
    <property type="entry name" value="IspE"/>
    <property type="match status" value="1"/>
</dbReference>
<comment type="function">
    <text evidence="10">Catalyzes the phosphorylation of the position 2 hydroxy group of 4-diphosphocytidyl-2C-methyl-D-erythritol.</text>
</comment>
<dbReference type="GO" id="GO:0019288">
    <property type="term" value="P:isopentenyl diphosphate biosynthetic process, methylerythritol 4-phosphate pathway"/>
    <property type="evidence" value="ECO:0007669"/>
    <property type="project" value="UniProtKB-UniRule"/>
</dbReference>
<evidence type="ECO:0000259" key="12">
    <source>
        <dbReference type="Pfam" id="PF08544"/>
    </source>
</evidence>
<keyword evidence="4 10" id="KW-0808">Transferase</keyword>
<comment type="similarity">
    <text evidence="1 10">Belongs to the GHMP kinase family. IspE subfamily.</text>
</comment>
<dbReference type="Proteomes" id="UP000325187">
    <property type="component" value="Unassembled WGS sequence"/>
</dbReference>
<dbReference type="NCBIfam" id="NF011202">
    <property type="entry name" value="PRK14608.1"/>
    <property type="match status" value="1"/>
</dbReference>
<feature type="domain" description="GHMP kinase N-terminal" evidence="11">
    <location>
        <begin position="74"/>
        <end position="156"/>
    </location>
</feature>
<keyword evidence="14" id="KW-1185">Reference proteome</keyword>
<comment type="caution">
    <text evidence="13">The sequence shown here is derived from an EMBL/GenBank/DDBJ whole genome shotgun (WGS) entry which is preliminary data.</text>
</comment>
<evidence type="ECO:0000256" key="8">
    <source>
        <dbReference type="ARBA" id="ARBA00023229"/>
    </source>
</evidence>
<keyword evidence="5 10" id="KW-0547">Nucleotide-binding</keyword>
<feature type="active site" evidence="10">
    <location>
        <position position="149"/>
    </location>
</feature>
<evidence type="ECO:0000256" key="3">
    <source>
        <dbReference type="ARBA" id="ARBA00017473"/>
    </source>
</evidence>
<feature type="binding site" evidence="10">
    <location>
        <begin position="102"/>
        <end position="112"/>
    </location>
    <ligand>
        <name>ATP</name>
        <dbReference type="ChEBI" id="CHEBI:30616"/>
    </ligand>
</feature>
<feature type="active site" evidence="10">
    <location>
        <position position="15"/>
    </location>
</feature>
<dbReference type="Pfam" id="PF08544">
    <property type="entry name" value="GHMP_kinases_C"/>
    <property type="match status" value="1"/>
</dbReference>
<keyword evidence="6 10" id="KW-0418">Kinase</keyword>
<proteinExistence type="inferred from homology"/>
<dbReference type="PIRSF" id="PIRSF010376">
    <property type="entry name" value="IspE"/>
    <property type="match status" value="1"/>
</dbReference>
<dbReference type="Gene3D" id="3.30.70.890">
    <property type="entry name" value="GHMP kinase, C-terminal domain"/>
    <property type="match status" value="1"/>
</dbReference>
<dbReference type="EMBL" id="BKCM01000009">
    <property type="protein sequence ID" value="GER01338.1"/>
    <property type="molecule type" value="Genomic_DNA"/>
</dbReference>
<dbReference type="InterPro" id="IPR014721">
    <property type="entry name" value="Ribsml_uS5_D2-typ_fold_subgr"/>
</dbReference>
<dbReference type="Gene3D" id="3.30.230.10">
    <property type="match status" value="1"/>
</dbReference>
<dbReference type="GO" id="GO:0050515">
    <property type="term" value="F:4-(cytidine 5'-diphospho)-2-C-methyl-D-erythritol kinase activity"/>
    <property type="evidence" value="ECO:0007669"/>
    <property type="project" value="UniProtKB-UniRule"/>
</dbReference>
<reference evidence="13 14" key="1">
    <citation type="submission" date="2019-09" db="EMBL/GenBank/DDBJ databases">
        <title>NBRP : Genome information of microbial organism related human and environment.</title>
        <authorList>
            <person name="Hattori M."/>
            <person name="Oshima K."/>
            <person name="Inaba H."/>
            <person name="Suda W."/>
            <person name="Sakamoto M."/>
            <person name="Iino T."/>
            <person name="Kitahara M."/>
            <person name="Oshida Y."/>
            <person name="Iida T."/>
            <person name="Kudo T."/>
            <person name="Itoh T."/>
            <person name="Ohkuma M."/>
        </authorList>
    </citation>
    <scope>NUCLEOTIDE SEQUENCE [LARGE SCALE GENOMIC DNA]</scope>
    <source>
        <strain evidence="13 14">Mie-1</strain>
    </source>
</reference>
<evidence type="ECO:0000256" key="1">
    <source>
        <dbReference type="ARBA" id="ARBA00009684"/>
    </source>
</evidence>
<comment type="pathway">
    <text evidence="10">Isoprenoid biosynthesis; isopentenyl diphosphate biosynthesis via DXP pathway; isopentenyl diphosphate from 1-deoxy-D-xylulose 5-phosphate: step 3/6.</text>
</comment>
<dbReference type="PANTHER" id="PTHR43527:SF2">
    <property type="entry name" value="4-DIPHOSPHOCYTIDYL-2-C-METHYL-D-ERYTHRITOL KINASE, CHLOROPLASTIC"/>
    <property type="match status" value="1"/>
</dbReference>
<protein>
    <recommendedName>
        <fullName evidence="3 10">4-diphosphocytidyl-2-C-methyl-D-erythritol kinase</fullName>
        <shortName evidence="10">CMK</shortName>
        <ecNumber evidence="2 10">2.7.1.148</ecNumber>
    </recommendedName>
    <alternativeName>
        <fullName evidence="9 10">4-(cytidine-5'-diphospho)-2-C-methyl-D-erythritol kinase</fullName>
    </alternativeName>
</protein>
<evidence type="ECO:0000256" key="2">
    <source>
        <dbReference type="ARBA" id="ARBA00012052"/>
    </source>
</evidence>
<dbReference type="InterPro" id="IPR036554">
    <property type="entry name" value="GHMP_kinase_C_sf"/>
</dbReference>
<keyword evidence="7 10" id="KW-0067">ATP-binding</keyword>
<dbReference type="PANTHER" id="PTHR43527">
    <property type="entry name" value="4-DIPHOSPHOCYTIDYL-2-C-METHYL-D-ERYTHRITOL KINASE, CHLOROPLASTIC"/>
    <property type="match status" value="1"/>
</dbReference>
<dbReference type="InterPro" id="IPR013750">
    <property type="entry name" value="GHMP_kinase_C_dom"/>
</dbReference>
<evidence type="ECO:0000256" key="10">
    <source>
        <dbReference type="HAMAP-Rule" id="MF_00061"/>
    </source>
</evidence>
<dbReference type="EC" id="2.7.1.148" evidence="2 10"/>
<feature type="domain" description="GHMP kinase C-terminal" evidence="12">
    <location>
        <begin position="219"/>
        <end position="278"/>
    </location>
</feature>
<dbReference type="AlphaFoldDB" id="A0A5A7MZR3"/>
<evidence type="ECO:0000256" key="5">
    <source>
        <dbReference type="ARBA" id="ARBA00022741"/>
    </source>
</evidence>
<evidence type="ECO:0000256" key="7">
    <source>
        <dbReference type="ARBA" id="ARBA00022840"/>
    </source>
</evidence>
<evidence type="ECO:0000313" key="14">
    <source>
        <dbReference type="Proteomes" id="UP000325187"/>
    </source>
</evidence>
<dbReference type="InterPro" id="IPR020568">
    <property type="entry name" value="Ribosomal_Su5_D2-typ_SF"/>
</dbReference>
<name>A0A5A7MZR3_9PROT</name>
<keyword evidence="8 10" id="KW-0414">Isoprene biosynthesis</keyword>
<dbReference type="GO" id="GO:0005524">
    <property type="term" value="F:ATP binding"/>
    <property type="evidence" value="ECO:0007669"/>
    <property type="project" value="UniProtKB-UniRule"/>
</dbReference>
<accession>A0A5A7MZR3</accession>
<dbReference type="InterPro" id="IPR004424">
    <property type="entry name" value="IspE"/>
</dbReference>
<evidence type="ECO:0000256" key="6">
    <source>
        <dbReference type="ARBA" id="ARBA00022777"/>
    </source>
</evidence>